<organism evidence="1">
    <name type="scientific">marine sediment metagenome</name>
    <dbReference type="NCBI Taxonomy" id="412755"/>
    <lineage>
        <taxon>unclassified sequences</taxon>
        <taxon>metagenomes</taxon>
        <taxon>ecological metagenomes</taxon>
    </lineage>
</organism>
<reference evidence="1" key="1">
    <citation type="journal article" date="2015" name="Nature">
        <title>Complex archaea that bridge the gap between prokaryotes and eukaryotes.</title>
        <authorList>
            <person name="Spang A."/>
            <person name="Saw J.H."/>
            <person name="Jorgensen S.L."/>
            <person name="Zaremba-Niedzwiedzka K."/>
            <person name="Martijn J."/>
            <person name="Lind A.E."/>
            <person name="van Eijk R."/>
            <person name="Schleper C."/>
            <person name="Guy L."/>
            <person name="Ettema T.J."/>
        </authorList>
    </citation>
    <scope>NUCLEOTIDE SEQUENCE</scope>
</reference>
<dbReference type="AlphaFoldDB" id="A0A0F9EC45"/>
<protein>
    <submittedName>
        <fullName evidence="1">Uncharacterized protein</fullName>
    </submittedName>
</protein>
<comment type="caution">
    <text evidence="1">The sequence shown here is derived from an EMBL/GenBank/DDBJ whole genome shotgun (WGS) entry which is preliminary data.</text>
</comment>
<accession>A0A0F9EC45</accession>
<proteinExistence type="predicted"/>
<name>A0A0F9EC45_9ZZZZ</name>
<evidence type="ECO:0000313" key="1">
    <source>
        <dbReference type="EMBL" id="KKL27431.1"/>
    </source>
</evidence>
<sequence length="53" mass="6251">MGPKRIKVKVPLAHTDIGQAITAAVKKYRFHRMPIWLKRINDELDKQRKEVKP</sequence>
<dbReference type="EMBL" id="LAZR01035467">
    <property type="protein sequence ID" value="KKL27431.1"/>
    <property type="molecule type" value="Genomic_DNA"/>
</dbReference>
<gene>
    <name evidence="1" type="ORF">LCGC14_2385220</name>
</gene>